<feature type="region of interest" description="Disordered" evidence="1">
    <location>
        <begin position="1"/>
        <end position="23"/>
    </location>
</feature>
<accession>A0A6J5Q908</accession>
<reference evidence="2" key="1">
    <citation type="submission" date="2020-05" db="EMBL/GenBank/DDBJ databases">
        <authorList>
            <person name="Chiriac C."/>
            <person name="Salcher M."/>
            <person name="Ghai R."/>
            <person name="Kavagutti S V."/>
        </authorList>
    </citation>
    <scope>NUCLEOTIDE SEQUENCE</scope>
</reference>
<gene>
    <name evidence="2" type="ORF">UFOVP1004_25</name>
</gene>
<sequence>MPSKPTHGGARPGSGRPSSGRTGITLRLAAETVEALSRMAPTRLEQAALIDSLVSREAARLARKNH</sequence>
<name>A0A6J5Q908_9CAUD</name>
<proteinExistence type="predicted"/>
<organism evidence="2">
    <name type="scientific">uncultured Caudovirales phage</name>
    <dbReference type="NCBI Taxonomy" id="2100421"/>
    <lineage>
        <taxon>Viruses</taxon>
        <taxon>Duplodnaviria</taxon>
        <taxon>Heunggongvirae</taxon>
        <taxon>Uroviricota</taxon>
        <taxon>Caudoviricetes</taxon>
        <taxon>Peduoviridae</taxon>
        <taxon>Maltschvirus</taxon>
        <taxon>Maltschvirus maltsch</taxon>
    </lineage>
</organism>
<dbReference type="EMBL" id="LR796964">
    <property type="protein sequence ID" value="CAB4177835.1"/>
    <property type="molecule type" value="Genomic_DNA"/>
</dbReference>
<protein>
    <submittedName>
        <fullName evidence="2">Uncharacterized protein</fullName>
    </submittedName>
</protein>
<evidence type="ECO:0000313" key="2">
    <source>
        <dbReference type="EMBL" id="CAB4177835.1"/>
    </source>
</evidence>
<feature type="compositionally biased region" description="Low complexity" evidence="1">
    <location>
        <begin position="13"/>
        <end position="23"/>
    </location>
</feature>
<evidence type="ECO:0000256" key="1">
    <source>
        <dbReference type="SAM" id="MobiDB-lite"/>
    </source>
</evidence>